<feature type="domain" description="PDZ" evidence="6">
    <location>
        <begin position="481"/>
        <end position="533"/>
    </location>
</feature>
<dbReference type="AlphaFoldDB" id="A0A6J4JMF4"/>
<evidence type="ECO:0000259" key="6">
    <source>
        <dbReference type="PROSITE" id="PS50106"/>
    </source>
</evidence>
<dbReference type="Gene3D" id="2.40.10.10">
    <property type="entry name" value="Trypsin-like serine proteases"/>
    <property type="match status" value="2"/>
</dbReference>
<dbReference type="PANTHER" id="PTHR43343">
    <property type="entry name" value="PEPTIDASE S12"/>
    <property type="match status" value="1"/>
</dbReference>
<dbReference type="InterPro" id="IPR001478">
    <property type="entry name" value="PDZ"/>
</dbReference>
<evidence type="ECO:0000313" key="7">
    <source>
        <dbReference type="EMBL" id="CAA9282376.1"/>
    </source>
</evidence>
<dbReference type="Pfam" id="PF13365">
    <property type="entry name" value="Trypsin_2"/>
    <property type="match status" value="1"/>
</dbReference>
<dbReference type="Pfam" id="PF13180">
    <property type="entry name" value="PDZ_2"/>
    <property type="match status" value="1"/>
</dbReference>
<dbReference type="InterPro" id="IPR009003">
    <property type="entry name" value="Peptidase_S1_PA"/>
</dbReference>
<dbReference type="GO" id="GO:0006508">
    <property type="term" value="P:proteolysis"/>
    <property type="evidence" value="ECO:0007669"/>
    <property type="project" value="UniProtKB-KW"/>
</dbReference>
<dbReference type="SUPFAM" id="SSF50494">
    <property type="entry name" value="Trypsin-like serine proteases"/>
    <property type="match status" value="1"/>
</dbReference>
<evidence type="ECO:0000256" key="1">
    <source>
        <dbReference type="ARBA" id="ARBA00010541"/>
    </source>
</evidence>
<dbReference type="InterPro" id="IPR036034">
    <property type="entry name" value="PDZ_sf"/>
</dbReference>
<keyword evidence="2" id="KW-0645">Protease</keyword>
<dbReference type="PROSITE" id="PS50106">
    <property type="entry name" value="PDZ"/>
    <property type="match status" value="1"/>
</dbReference>
<feature type="chain" id="PRO_5026838685" description="PDZ domain-containing protein" evidence="5">
    <location>
        <begin position="24"/>
        <end position="574"/>
    </location>
</feature>
<gene>
    <name evidence="7" type="ORF">AVDCRST_MAG77-3966</name>
</gene>
<dbReference type="EMBL" id="CADCTC010000209">
    <property type="protein sequence ID" value="CAA9282376.1"/>
    <property type="molecule type" value="Genomic_DNA"/>
</dbReference>
<protein>
    <recommendedName>
        <fullName evidence="6">PDZ domain-containing protein</fullName>
    </recommendedName>
</protein>
<dbReference type="InterPro" id="IPR001940">
    <property type="entry name" value="Peptidase_S1C"/>
</dbReference>
<dbReference type="PANTHER" id="PTHR43343:SF3">
    <property type="entry name" value="PROTEASE DO-LIKE 8, CHLOROPLASTIC"/>
    <property type="match status" value="1"/>
</dbReference>
<keyword evidence="5" id="KW-0732">Signal</keyword>
<evidence type="ECO:0000256" key="4">
    <source>
        <dbReference type="SAM" id="MobiDB-lite"/>
    </source>
</evidence>
<keyword evidence="3" id="KW-0378">Hydrolase</keyword>
<dbReference type="SUPFAM" id="SSF50156">
    <property type="entry name" value="PDZ domain-like"/>
    <property type="match status" value="1"/>
</dbReference>
<dbReference type="SMART" id="SM00228">
    <property type="entry name" value="PDZ"/>
    <property type="match status" value="1"/>
</dbReference>
<evidence type="ECO:0000256" key="3">
    <source>
        <dbReference type="ARBA" id="ARBA00022801"/>
    </source>
</evidence>
<evidence type="ECO:0000256" key="5">
    <source>
        <dbReference type="SAM" id="SignalP"/>
    </source>
</evidence>
<feature type="region of interest" description="Disordered" evidence="4">
    <location>
        <begin position="236"/>
        <end position="255"/>
    </location>
</feature>
<comment type="similarity">
    <text evidence="1">Belongs to the peptidase S1C family.</text>
</comment>
<reference evidence="7" key="1">
    <citation type="submission" date="2020-02" db="EMBL/GenBank/DDBJ databases">
        <authorList>
            <person name="Meier V. D."/>
        </authorList>
    </citation>
    <scope>NUCLEOTIDE SEQUENCE</scope>
    <source>
        <strain evidence="7">AVDCRST_MAG77</strain>
    </source>
</reference>
<sequence length="574" mass="60688">MALFLTLLAALTAFAPPAPPAHAQSFRETLAEYEVVNGYFFTQTGGGAAGELGFGITDEGGIPFWSEYQRLGGPDALGYPVSRRFEWGGFVSQATQKVVLQWRPEEGRAVFVNVLDELTRAGRDEWLLAYRQVPLPAQLPGEETLTFDQVIQARLRLLQESAPLRAAYLRSADPLAENGLPVAPITDVGPALVLRAQRRAFQLWKMDTPFARAGAVTIVNAGDLAKEADLLPDAAEQPEPAGAQVASPPGSNTRVSSDELARLRLVAERARPAVVKLTDGSNSSGTGIIIDAGGLVLTNSHVVTGLNRERLRAVLPDGRSFSGKTLGWDEWTDIAVVQLDVPAQPGATRIELPAVPLGSAQALGVDQRVLALGYSAVFPAPPSAKTGTVRSLSGQIQVDRGYPLFDLIQSDTFIYPGDSGGPLLDLDGRVVGVNSAIQVAFVPRQGRQLTGYSIPVEGALQIAQQLIATGSVPRPYLGITPVDLTPTLAASAGLPVTRGVLIVEVQPNSPAGAAGLVEGDIIAGMDGQPVTGLAALRRLIVRHQVGDQVPFDVLSAGQPRRTVALTLTDRPPLV</sequence>
<proteinExistence type="inferred from homology"/>
<accession>A0A6J4JMF4</accession>
<dbReference type="Gene3D" id="2.30.42.10">
    <property type="match status" value="1"/>
</dbReference>
<dbReference type="GO" id="GO:0004252">
    <property type="term" value="F:serine-type endopeptidase activity"/>
    <property type="evidence" value="ECO:0007669"/>
    <property type="project" value="InterPro"/>
</dbReference>
<organism evidence="7">
    <name type="scientific">uncultured Chloroflexota bacterium</name>
    <dbReference type="NCBI Taxonomy" id="166587"/>
    <lineage>
        <taxon>Bacteria</taxon>
        <taxon>Bacillati</taxon>
        <taxon>Chloroflexota</taxon>
        <taxon>environmental samples</taxon>
    </lineage>
</organism>
<name>A0A6J4JMF4_9CHLR</name>
<dbReference type="InterPro" id="IPR051201">
    <property type="entry name" value="Chloro_Bact_Ser_Proteases"/>
</dbReference>
<feature type="signal peptide" evidence="5">
    <location>
        <begin position="1"/>
        <end position="23"/>
    </location>
</feature>
<dbReference type="InterPro" id="IPR043504">
    <property type="entry name" value="Peptidase_S1_PA_chymotrypsin"/>
</dbReference>
<dbReference type="PRINTS" id="PR00834">
    <property type="entry name" value="PROTEASES2C"/>
</dbReference>
<evidence type="ECO:0000256" key="2">
    <source>
        <dbReference type="ARBA" id="ARBA00022670"/>
    </source>
</evidence>